<dbReference type="PANTHER" id="PTHR28629">
    <property type="entry name" value="TRIOKINASE/FMN CYCLASE"/>
    <property type="match status" value="1"/>
</dbReference>
<dbReference type="OMA" id="ALNMNGF"/>
<dbReference type="EMBL" id="GL871074">
    <property type="protein sequence ID" value="EGC35029.1"/>
    <property type="molecule type" value="Genomic_DNA"/>
</dbReference>
<dbReference type="InterPro" id="IPR012737">
    <property type="entry name" value="DhaK_L_YcgS"/>
</dbReference>
<sequence length="608" mass="66263">MKKILNQNNNVVQDMIEGWTLSNEHMLKLDGLNVVVRSDCQERKDKYVSLISGGGSGHEPSHCGFIGLLSAGVCGEVFASPNPKQVLEAIKAVCGTKGCILIVKNYTGDRLNFGIAQMMAQTEYGLRVEMIIVDDDVSSILQNYDHLVEKGGDLSVTFKSIQNRRGIAGTVLVHKILGALSQQGKSIDEIIEFYNKFISPSSSLRLNTMGVGLSSCTIPAIGKPSFSLDDDEMELGLGIHGEPGILKTKMDTSKNISKSLIDNILKILPNDYKQLIVLINNLGSTTNMELAVIAGDVLNYLTEKGFIIERLIQGTLMTSLEMAGISITLLSFDDKESGIVDLIDFGTSAPAWPTNSVSRPNITKSRSLQYNKKEDSHQMNYENLRSIKVSDETGKVIKNMVLFSCKALLENSNLLTDLDSRVGDGDIGLTLERAANNILQFIEIIPFSQPCYAFRKISTVLQDTLGGSSGPFYSIFFLKLSNVLYEESRKDQNSISLEAWSKALCEAANAIGILGKSKVGDCTMLDSLVPAVESVQKSIKETRDSFNLKNTIKLAANAAHNGANSTIEMMAKKGRSSYLGERSINVMDPGAAAISIIIQSFKNLENIV</sequence>
<evidence type="ECO:0008006" key="9">
    <source>
        <dbReference type="Google" id="ProtNLM"/>
    </source>
</evidence>
<dbReference type="FunFam" id="3.30.1180.20:FF:000004">
    <property type="entry name" value="Probable dihydroxyacetone kinase"/>
    <property type="match status" value="1"/>
</dbReference>
<dbReference type="VEuPathDB" id="AmoebaDB:DICPUDRAFT_98031"/>
<evidence type="ECO:0000256" key="1">
    <source>
        <dbReference type="ARBA" id="ARBA00022679"/>
    </source>
</evidence>
<dbReference type="Pfam" id="PF02734">
    <property type="entry name" value="Dak2"/>
    <property type="match status" value="1"/>
</dbReference>
<dbReference type="GO" id="GO:0005829">
    <property type="term" value="C:cytosol"/>
    <property type="evidence" value="ECO:0000318"/>
    <property type="project" value="GO_Central"/>
</dbReference>
<dbReference type="GO" id="GO:0004371">
    <property type="term" value="F:glycerone kinase activity"/>
    <property type="evidence" value="ECO:0000318"/>
    <property type="project" value="GO_Central"/>
</dbReference>
<dbReference type="NCBIfam" id="NF011049">
    <property type="entry name" value="PRK14479.1"/>
    <property type="match status" value="1"/>
</dbReference>
<keyword evidence="2" id="KW-0547">Nucleotide-binding</keyword>
<keyword evidence="4" id="KW-0067">ATP-binding</keyword>
<evidence type="ECO:0000259" key="5">
    <source>
        <dbReference type="PROSITE" id="PS51480"/>
    </source>
</evidence>
<dbReference type="PROSITE" id="PS51481">
    <property type="entry name" value="DHAK"/>
    <property type="match status" value="1"/>
</dbReference>
<dbReference type="FunFam" id="1.25.40.340:FF:000002">
    <property type="entry name" value="Dihydroxyacetone kinase, L subunit"/>
    <property type="match status" value="1"/>
</dbReference>
<dbReference type="Gene3D" id="1.25.40.340">
    <property type="match status" value="1"/>
</dbReference>
<dbReference type="Pfam" id="PF02733">
    <property type="entry name" value="Dak1"/>
    <property type="match status" value="1"/>
</dbReference>
<dbReference type="KEGG" id="dpp:DICPUDRAFT_98031"/>
<name>F0ZM09_DICPU</name>
<dbReference type="InterPro" id="IPR004007">
    <property type="entry name" value="DhaL_dom"/>
</dbReference>
<dbReference type="InterPro" id="IPR004006">
    <property type="entry name" value="DhaK_dom"/>
</dbReference>
<dbReference type="NCBIfam" id="TIGR02365">
    <property type="entry name" value="dha_L_ycgS"/>
    <property type="match status" value="1"/>
</dbReference>
<dbReference type="eggNOG" id="KOG2426">
    <property type="taxonomic scope" value="Eukaryota"/>
</dbReference>
<dbReference type="InterPro" id="IPR050861">
    <property type="entry name" value="Dihydroxyacetone_Kinase"/>
</dbReference>
<keyword evidence="1" id="KW-0808">Transferase</keyword>
<dbReference type="PANTHER" id="PTHR28629:SF4">
    <property type="entry name" value="TRIOKINASE_FMN CYCLASE"/>
    <property type="match status" value="1"/>
</dbReference>
<evidence type="ECO:0000259" key="6">
    <source>
        <dbReference type="PROSITE" id="PS51481"/>
    </source>
</evidence>
<feature type="domain" description="DhaK" evidence="6">
    <location>
        <begin position="7"/>
        <end position="352"/>
    </location>
</feature>
<evidence type="ECO:0000256" key="4">
    <source>
        <dbReference type="ARBA" id="ARBA00022840"/>
    </source>
</evidence>
<dbReference type="Gene3D" id="3.40.50.10440">
    <property type="entry name" value="Dihydroxyacetone kinase, domain 1"/>
    <property type="match status" value="1"/>
</dbReference>
<dbReference type="AlphaFoldDB" id="F0ZM09"/>
<protein>
    <recommendedName>
        <fullName evidence="9">Dihydroxyacetone kinase</fullName>
    </recommendedName>
</protein>
<dbReference type="SUPFAM" id="SSF82549">
    <property type="entry name" value="DAK1/DegV-like"/>
    <property type="match status" value="1"/>
</dbReference>
<dbReference type="InParanoid" id="F0ZM09"/>
<evidence type="ECO:0000256" key="3">
    <source>
        <dbReference type="ARBA" id="ARBA00022777"/>
    </source>
</evidence>
<dbReference type="InterPro" id="IPR036117">
    <property type="entry name" value="DhaL_dom_sf"/>
</dbReference>
<dbReference type="GO" id="GO:0005524">
    <property type="term" value="F:ATP binding"/>
    <property type="evidence" value="ECO:0007669"/>
    <property type="project" value="UniProtKB-KW"/>
</dbReference>
<gene>
    <name evidence="7" type="ORF">DICPUDRAFT_98031</name>
</gene>
<feature type="domain" description="DhaL" evidence="5">
    <location>
        <begin position="395"/>
        <end position="603"/>
    </location>
</feature>
<dbReference type="RefSeq" id="XP_003288457.1">
    <property type="nucleotide sequence ID" value="XM_003288409.1"/>
</dbReference>
<dbReference type="GeneID" id="10501866"/>
<organism evidence="7 8">
    <name type="scientific">Dictyostelium purpureum</name>
    <name type="common">Slime mold</name>
    <dbReference type="NCBI Taxonomy" id="5786"/>
    <lineage>
        <taxon>Eukaryota</taxon>
        <taxon>Amoebozoa</taxon>
        <taxon>Evosea</taxon>
        <taxon>Eumycetozoa</taxon>
        <taxon>Dictyostelia</taxon>
        <taxon>Dictyosteliales</taxon>
        <taxon>Dictyosteliaceae</taxon>
        <taxon>Dictyostelium</taxon>
    </lineage>
</organism>
<dbReference type="GO" id="GO:0019563">
    <property type="term" value="P:glycerol catabolic process"/>
    <property type="evidence" value="ECO:0000318"/>
    <property type="project" value="GO_Central"/>
</dbReference>
<evidence type="ECO:0000313" key="8">
    <source>
        <dbReference type="Proteomes" id="UP000001064"/>
    </source>
</evidence>
<keyword evidence="8" id="KW-1185">Reference proteome</keyword>
<dbReference type="STRING" id="5786.F0ZM09"/>
<dbReference type="Gene3D" id="3.30.1180.20">
    <property type="entry name" value="Dihydroxyacetone kinase, domain 2"/>
    <property type="match status" value="1"/>
</dbReference>
<accession>F0ZM09</accession>
<dbReference type="OrthoDB" id="1724672at2759"/>
<dbReference type="FunFam" id="3.40.50.10440:FF:000001">
    <property type="entry name" value="Dihydroxyacetone kinase, DhaK subunit"/>
    <property type="match status" value="1"/>
</dbReference>
<evidence type="ECO:0000313" key="7">
    <source>
        <dbReference type="EMBL" id="EGC35029.1"/>
    </source>
</evidence>
<evidence type="ECO:0000256" key="2">
    <source>
        <dbReference type="ARBA" id="ARBA00022741"/>
    </source>
</evidence>
<dbReference type="Proteomes" id="UP000001064">
    <property type="component" value="Unassembled WGS sequence"/>
</dbReference>
<reference evidence="8" key="1">
    <citation type="journal article" date="2011" name="Genome Biol.">
        <title>Comparative genomics of the social amoebae Dictyostelium discoideum and Dictyostelium purpureum.</title>
        <authorList>
            <consortium name="US DOE Joint Genome Institute (JGI-PGF)"/>
            <person name="Sucgang R."/>
            <person name="Kuo A."/>
            <person name="Tian X."/>
            <person name="Salerno W."/>
            <person name="Parikh A."/>
            <person name="Feasley C.L."/>
            <person name="Dalin E."/>
            <person name="Tu H."/>
            <person name="Huang E."/>
            <person name="Barry K."/>
            <person name="Lindquist E."/>
            <person name="Shapiro H."/>
            <person name="Bruce D."/>
            <person name="Schmutz J."/>
            <person name="Salamov A."/>
            <person name="Fey P."/>
            <person name="Gaudet P."/>
            <person name="Anjard C."/>
            <person name="Babu M.M."/>
            <person name="Basu S."/>
            <person name="Bushmanova Y."/>
            <person name="van der Wel H."/>
            <person name="Katoh-Kurasawa M."/>
            <person name="Dinh C."/>
            <person name="Coutinho P.M."/>
            <person name="Saito T."/>
            <person name="Elias M."/>
            <person name="Schaap P."/>
            <person name="Kay R.R."/>
            <person name="Henrissat B."/>
            <person name="Eichinger L."/>
            <person name="Rivero F."/>
            <person name="Putnam N.H."/>
            <person name="West C.M."/>
            <person name="Loomis W.F."/>
            <person name="Chisholm R.L."/>
            <person name="Shaulsky G."/>
            <person name="Strassmann J.E."/>
            <person name="Queller D.C."/>
            <person name="Kuspa A."/>
            <person name="Grigoriev I.V."/>
        </authorList>
    </citation>
    <scope>NUCLEOTIDE SEQUENCE [LARGE SCALE GENOMIC DNA]</scope>
    <source>
        <strain evidence="8">QSDP1</strain>
    </source>
</reference>
<proteinExistence type="predicted"/>
<dbReference type="FunCoup" id="F0ZM09">
    <property type="interactions" value="335"/>
</dbReference>
<keyword evidence="3" id="KW-0418">Kinase</keyword>
<dbReference type="SUPFAM" id="SSF101473">
    <property type="entry name" value="DhaL-like"/>
    <property type="match status" value="1"/>
</dbReference>
<dbReference type="PROSITE" id="PS51480">
    <property type="entry name" value="DHAL"/>
    <property type="match status" value="1"/>
</dbReference>
<dbReference type="SMART" id="SM01120">
    <property type="entry name" value="Dak2"/>
    <property type="match status" value="1"/>
</dbReference>